<feature type="compositionally biased region" description="Polar residues" evidence="1">
    <location>
        <begin position="177"/>
        <end position="194"/>
    </location>
</feature>
<proteinExistence type="predicted"/>
<keyword evidence="3" id="KW-1185">Reference proteome</keyword>
<name>A0A5J4NE16_9TREM</name>
<feature type="region of interest" description="Disordered" evidence="1">
    <location>
        <begin position="177"/>
        <end position="207"/>
    </location>
</feature>
<sequence>MADPFIVFFDTFMHNEHTQVLSGFEDIVKQIQENIDCIRFKSGVQLLEIRILPFGSVVESDLSDEAVIGHHFDEKNGINCIVFKEPVSSNFLLFRGRYSTLTVAIFGIPTISLSQTIQGGTNLSIPPPQIGLVTSVSVGDIPTGILVILTQVFLLAPVVYEETGNASFAPSLVPSSPEIQPSWTQVETTTTNQREPPEPSTKQVGGLQSEFASVDKVEDVYESTTDAGGLYEDGEIQDIDYEEISSNEELFSDTDDIDLIEVSYSELFKFKIL</sequence>
<accession>A0A5J4NE16</accession>
<protein>
    <submittedName>
        <fullName evidence="2">Uncharacterized protein</fullName>
    </submittedName>
</protein>
<organism evidence="2 3">
    <name type="scientific">Paragonimus westermani</name>
    <dbReference type="NCBI Taxonomy" id="34504"/>
    <lineage>
        <taxon>Eukaryota</taxon>
        <taxon>Metazoa</taxon>
        <taxon>Spiralia</taxon>
        <taxon>Lophotrochozoa</taxon>
        <taxon>Platyhelminthes</taxon>
        <taxon>Trematoda</taxon>
        <taxon>Digenea</taxon>
        <taxon>Plagiorchiida</taxon>
        <taxon>Troglotremata</taxon>
        <taxon>Troglotrematidae</taxon>
        <taxon>Paragonimus</taxon>
    </lineage>
</organism>
<evidence type="ECO:0000313" key="3">
    <source>
        <dbReference type="Proteomes" id="UP000324629"/>
    </source>
</evidence>
<gene>
    <name evidence="2" type="ORF">DEA37_0012598</name>
</gene>
<reference evidence="2 3" key="1">
    <citation type="journal article" date="2019" name="Gigascience">
        <title>Whole-genome sequence of the oriental lung fluke Paragonimus westermani.</title>
        <authorList>
            <person name="Oey H."/>
            <person name="Zakrzewski M."/>
            <person name="Narain K."/>
            <person name="Devi K.R."/>
            <person name="Agatsuma T."/>
            <person name="Nawaratna S."/>
            <person name="Gobert G.N."/>
            <person name="Jones M.K."/>
            <person name="Ragan M.A."/>
            <person name="McManus D.P."/>
            <person name="Krause L."/>
        </authorList>
    </citation>
    <scope>NUCLEOTIDE SEQUENCE [LARGE SCALE GENOMIC DNA]</scope>
    <source>
        <strain evidence="2 3">IND2009</strain>
    </source>
</reference>
<dbReference type="AlphaFoldDB" id="A0A5J4NE16"/>
<evidence type="ECO:0000256" key="1">
    <source>
        <dbReference type="SAM" id="MobiDB-lite"/>
    </source>
</evidence>
<dbReference type="Proteomes" id="UP000324629">
    <property type="component" value="Unassembled WGS sequence"/>
</dbReference>
<comment type="caution">
    <text evidence="2">The sequence shown here is derived from an EMBL/GenBank/DDBJ whole genome shotgun (WGS) entry which is preliminary data.</text>
</comment>
<evidence type="ECO:0000313" key="2">
    <source>
        <dbReference type="EMBL" id="KAA3673871.1"/>
    </source>
</evidence>
<dbReference type="EMBL" id="QNGE01003570">
    <property type="protein sequence ID" value="KAA3673871.1"/>
    <property type="molecule type" value="Genomic_DNA"/>
</dbReference>